<evidence type="ECO:0000313" key="1">
    <source>
        <dbReference type="EMBL" id="TYP92450.1"/>
    </source>
</evidence>
<sequence length="191" mass="22266">MFVALECRDSENEIKEWLFIIQNGSMVFRALVWICLLFFSSCGVGKREKEQAVVEQLVMLRTEGLALAEFIASNAKDSAILLMCQRIKDYYIQTHPDFLHVCAGRPMGLTERDFDELWSRLENRLRTDGTSFGMTSLKLCEENIDTSIALYEEILEAQEWEDICYFSFVALPDLYNQRSELHSLRKRLEQK</sequence>
<evidence type="ECO:0000313" key="2">
    <source>
        <dbReference type="Proteomes" id="UP000325105"/>
    </source>
</evidence>
<gene>
    <name evidence="1" type="ORF">BC792_11652</name>
</gene>
<dbReference type="EMBL" id="VNHX01000016">
    <property type="protein sequence ID" value="TYP92450.1"/>
    <property type="molecule type" value="Genomic_DNA"/>
</dbReference>
<protein>
    <submittedName>
        <fullName evidence="1">Uncharacterized protein</fullName>
    </submittedName>
</protein>
<proteinExistence type="predicted"/>
<name>A0A5S5D8U3_9SPHI</name>
<reference evidence="1 2" key="1">
    <citation type="submission" date="2019-07" db="EMBL/GenBank/DDBJ databases">
        <title>Genomic Encyclopedia of Archaeal and Bacterial Type Strains, Phase II (KMG-II): from individual species to whole genera.</title>
        <authorList>
            <person name="Goeker M."/>
        </authorList>
    </citation>
    <scope>NUCLEOTIDE SEQUENCE [LARGE SCALE GENOMIC DNA]</scope>
    <source>
        <strain evidence="1 2">DSM 18850</strain>
    </source>
</reference>
<dbReference type="Proteomes" id="UP000325105">
    <property type="component" value="Unassembled WGS sequence"/>
</dbReference>
<accession>A0A5S5D8U3</accession>
<dbReference type="AlphaFoldDB" id="A0A5S5D8U3"/>
<keyword evidence="2" id="KW-1185">Reference proteome</keyword>
<comment type="caution">
    <text evidence="1">The sequence shown here is derived from an EMBL/GenBank/DDBJ whole genome shotgun (WGS) entry which is preliminary data.</text>
</comment>
<organism evidence="1 2">
    <name type="scientific">Sphingobacterium allocomposti</name>
    <dbReference type="NCBI Taxonomy" id="415956"/>
    <lineage>
        <taxon>Bacteria</taxon>
        <taxon>Pseudomonadati</taxon>
        <taxon>Bacteroidota</taxon>
        <taxon>Sphingobacteriia</taxon>
        <taxon>Sphingobacteriales</taxon>
        <taxon>Sphingobacteriaceae</taxon>
        <taxon>Sphingobacterium</taxon>
    </lineage>
</organism>